<evidence type="ECO:0000313" key="2">
    <source>
        <dbReference type="Proteomes" id="UP000270673"/>
    </source>
</evidence>
<organism evidence="1 2">
    <name type="scientific">Butyricimonas faecalis</name>
    <dbReference type="NCBI Taxonomy" id="2093856"/>
    <lineage>
        <taxon>Bacteria</taxon>
        <taxon>Pseudomonadati</taxon>
        <taxon>Bacteroidota</taxon>
        <taxon>Bacteroidia</taxon>
        <taxon>Bacteroidales</taxon>
        <taxon>Odoribacteraceae</taxon>
        <taxon>Butyricimonas</taxon>
    </lineage>
</organism>
<sequence>MQEAADSCGVSYTGLEQHLLYYHKELVKRRIKIREKALRNQRKGEITGRGTVHAPSRETADKYAEAVRLYSTTPMSAAQIAKKTGVSRKGFYEHLQRWHLDLICRRKNIPYEEGQPVDWSKVRKYNPATKAKYAEAIRRLKESGLPTARVAAEFGLQPEGFRSYLKEHEPELYARQGMVRTDTGGMVSRRSMEKYSEAIRLYATTTESVKSLARRFGFNDCPFRQFIKRNFPELVERHKELLRKEGIKDM</sequence>
<name>A0A3Q9ISN7_9BACT</name>
<accession>A0A3Q9ISN7</accession>
<dbReference type="EMBL" id="CP032819">
    <property type="protein sequence ID" value="AZS31879.1"/>
    <property type="molecule type" value="Genomic_DNA"/>
</dbReference>
<dbReference type="Proteomes" id="UP000270673">
    <property type="component" value="Chromosome"/>
</dbReference>
<dbReference type="AlphaFoldDB" id="A0A3Q9ISN7"/>
<keyword evidence="2" id="KW-1185">Reference proteome</keyword>
<dbReference type="OrthoDB" id="1048715at2"/>
<protein>
    <submittedName>
        <fullName evidence="1">Uncharacterized protein</fullName>
    </submittedName>
</protein>
<evidence type="ECO:0000313" key="1">
    <source>
        <dbReference type="EMBL" id="AZS31879.1"/>
    </source>
</evidence>
<dbReference type="KEGG" id="buy:D8S85_03880"/>
<gene>
    <name evidence="1" type="ORF">D8S85_03880</name>
</gene>
<reference evidence="1 2" key="1">
    <citation type="submission" date="2018-10" db="EMBL/GenBank/DDBJ databases">
        <title>Butyricimonas faecalis sp. nov., isolated from human faeces and emended description of the genus Butyricimonas.</title>
        <authorList>
            <person name="Le Roy T."/>
            <person name="Van der Smissen P."/>
            <person name="Paquot A."/>
            <person name="Delzenne N."/>
            <person name="Muccioli G."/>
            <person name="Collet J.-F."/>
            <person name="Cani P.D."/>
        </authorList>
    </citation>
    <scope>NUCLEOTIDE SEQUENCE [LARGE SCALE GENOMIC DNA]</scope>
    <source>
        <strain evidence="1 2">H184</strain>
    </source>
</reference>
<proteinExistence type="predicted"/>